<dbReference type="AlphaFoldDB" id="A0A0S7BJH9"/>
<organism evidence="1">
    <name type="scientific">Longilinea arvoryzae</name>
    <dbReference type="NCBI Taxonomy" id="360412"/>
    <lineage>
        <taxon>Bacteria</taxon>
        <taxon>Bacillati</taxon>
        <taxon>Chloroflexota</taxon>
        <taxon>Anaerolineae</taxon>
        <taxon>Anaerolineales</taxon>
        <taxon>Anaerolineaceae</taxon>
        <taxon>Longilinea</taxon>
    </lineage>
</organism>
<reference evidence="1" key="1">
    <citation type="submission" date="2015-07" db="EMBL/GenBank/DDBJ databases">
        <title>Draft Genome Sequences of Anaerolinea thermolimosa IMO-1, Bellilinea caldifistulae GOMI-1, Leptolinea tardivitalis YMTK-2, Levilinea saccharolytica KIBI-1,Longilinea arvoryzae KOME-1, Previously Described as Members of the Anaerolineaceae (Chloroflexi).</title>
        <authorList>
            <person name="Sekiguchi Y."/>
            <person name="Ohashi A."/>
            <person name="Matsuura N."/>
            <person name="Tourlousse M.D."/>
        </authorList>
    </citation>
    <scope>NUCLEOTIDE SEQUENCE [LARGE SCALE GENOMIC DNA]</scope>
    <source>
        <strain evidence="1">KOME-1</strain>
    </source>
</reference>
<sequence>MAVKMWEPIKVQYCDHAGCEVALEAEVVYPAETLPDQPRLGAHRCSHGAICSQMDKPACLWAGTNPGYDPFNERSFVMTTEPQSSHRG</sequence>
<name>A0A0S7BJH9_9CHLR</name>
<accession>A0A0S7BJH9</accession>
<dbReference type="Proteomes" id="UP000055060">
    <property type="component" value="Unassembled WGS sequence"/>
</dbReference>
<proteinExistence type="predicted"/>
<evidence type="ECO:0000313" key="2">
    <source>
        <dbReference type="Proteomes" id="UP000055060"/>
    </source>
</evidence>
<dbReference type="EMBL" id="DF967972">
    <property type="protein sequence ID" value="GAP13802.1"/>
    <property type="molecule type" value="Genomic_DNA"/>
</dbReference>
<gene>
    <name evidence="1" type="ORF">LARV_01557</name>
</gene>
<evidence type="ECO:0000313" key="1">
    <source>
        <dbReference type="EMBL" id="GAP13802.1"/>
    </source>
</evidence>
<keyword evidence="2" id="KW-1185">Reference proteome</keyword>
<protein>
    <submittedName>
        <fullName evidence="1">Uncharacterized protein</fullName>
    </submittedName>
</protein>